<keyword evidence="3" id="KW-0862">Zinc</keyword>
<organism evidence="5">
    <name type="scientific">Trypanosoma vivax (strain Y486)</name>
    <dbReference type="NCBI Taxonomy" id="1055687"/>
    <lineage>
        <taxon>Eukaryota</taxon>
        <taxon>Discoba</taxon>
        <taxon>Euglenozoa</taxon>
        <taxon>Kinetoplastea</taxon>
        <taxon>Metakinetoplastina</taxon>
        <taxon>Trypanosomatida</taxon>
        <taxon>Trypanosomatidae</taxon>
        <taxon>Trypanosoma</taxon>
        <taxon>Duttonella</taxon>
    </lineage>
</organism>
<dbReference type="InterPro" id="IPR001876">
    <property type="entry name" value="Znf_RanBP2"/>
</dbReference>
<dbReference type="VEuPathDB" id="TriTrypDB:TvY486_1010400"/>
<protein>
    <recommendedName>
        <fullName evidence="4">RanBP2-type domain-containing protein</fullName>
    </recommendedName>
</protein>
<evidence type="ECO:0000256" key="1">
    <source>
        <dbReference type="ARBA" id="ARBA00022723"/>
    </source>
</evidence>
<feature type="domain" description="RanBP2-type" evidence="4">
    <location>
        <begin position="902"/>
        <end position="927"/>
    </location>
</feature>
<name>G0U7Y9_TRYVY</name>
<dbReference type="AlphaFoldDB" id="G0U7Y9"/>
<keyword evidence="1" id="KW-0479">Metal-binding</keyword>
<proteinExistence type="predicted"/>
<dbReference type="SMART" id="SM00547">
    <property type="entry name" value="ZnF_RBZ"/>
    <property type="match status" value="2"/>
</dbReference>
<dbReference type="GO" id="GO:0008270">
    <property type="term" value="F:zinc ion binding"/>
    <property type="evidence" value="ECO:0007669"/>
    <property type="project" value="UniProtKB-KW"/>
</dbReference>
<evidence type="ECO:0000256" key="3">
    <source>
        <dbReference type="ARBA" id="ARBA00022833"/>
    </source>
</evidence>
<feature type="domain" description="RanBP2-type" evidence="4">
    <location>
        <begin position="587"/>
        <end position="613"/>
    </location>
</feature>
<evidence type="ECO:0000259" key="4">
    <source>
        <dbReference type="SMART" id="SM00547"/>
    </source>
</evidence>
<gene>
    <name evidence="5" type="ORF">TVY486_1010400</name>
</gene>
<dbReference type="EMBL" id="HE573026">
    <property type="protein sequence ID" value="CCC51997.1"/>
    <property type="molecule type" value="Genomic_DNA"/>
</dbReference>
<evidence type="ECO:0000313" key="5">
    <source>
        <dbReference type="EMBL" id="CCC51997.1"/>
    </source>
</evidence>
<evidence type="ECO:0000256" key="2">
    <source>
        <dbReference type="ARBA" id="ARBA00022771"/>
    </source>
</evidence>
<keyword evidence="2" id="KW-0863">Zinc-finger</keyword>
<accession>G0U7Y9</accession>
<reference evidence="5" key="1">
    <citation type="journal article" date="2012" name="Proc. Natl. Acad. Sci. U.S.A.">
        <title>Antigenic diversity is generated by distinct evolutionary mechanisms in African trypanosome species.</title>
        <authorList>
            <person name="Jackson A.P."/>
            <person name="Berry A."/>
            <person name="Aslett M."/>
            <person name="Allison H.C."/>
            <person name="Burton P."/>
            <person name="Vavrova-Anderson J."/>
            <person name="Brown R."/>
            <person name="Browne H."/>
            <person name="Corton N."/>
            <person name="Hauser H."/>
            <person name="Gamble J."/>
            <person name="Gilderthorp R."/>
            <person name="Marcello L."/>
            <person name="McQuillan J."/>
            <person name="Otto T.D."/>
            <person name="Quail M.A."/>
            <person name="Sanders M.J."/>
            <person name="van Tonder A."/>
            <person name="Ginger M.L."/>
            <person name="Field M.C."/>
            <person name="Barry J.D."/>
            <person name="Hertz-Fowler C."/>
            <person name="Berriman M."/>
        </authorList>
    </citation>
    <scope>NUCLEOTIDE SEQUENCE</scope>
    <source>
        <strain evidence="5">Y486</strain>
    </source>
</reference>
<sequence length="998" mass="111053">MFINIKDTMLRGAFLGAKRPLSAKRFTRTHLASIGAVANDFSLVVSAECGDGDLSSAMLTTSADVVRQSHEALLNNVNLPLHVTLLLLLHRRGALRDERVRRDVARFLVPSVHHDYLPWFWKVAGENSVTGDISSLRSLRPGVWRLVIQHSKVAEASDLLRQWHQDCFALVSNPAFPVGETSDEVHIDRMVIVSQYYGDVVRVQKCLPPLSEGVDPTRMPPMLVRKLRKLYAERCRLLQYAELFRVIIEGEEMVMPSHGTALLNDTDVFEYYITIPGRQESGTSREERWSLTLRYAAFSFKKLLRQQLWQCVNATMAMGRPAALLMNACVFARNDNMEGQRYREALLTVMNAFCGWQLNDDSFVGMNSKFSKGRVSIAVTRGVLRVLREAGVDSMLVKCKRLCFGPMRGLLDVCTVAATVELLVCDQPVAGVHCDSPDSLYKELEILLSPQKVTVEEIYAAAVTYSHCRVAARYGLLNLGVPIAMALPAVVSPGHLLSRYTGLLERWALLIGHPLCLSMCDIQSTQSSHLPSLSTTTNQLEGFECKTTNGAGSSSLAPWKCGCQRSNPTQPEALSCTFCVSHNLVEHQWICPHCYWVSSSGDPIDKCLSCGRSHPAIVLPSAGEGPVALEQYRTAIYFWFCEQRVSYSAMDRHRGTAEDRACVECGAVGCGWATGRFEWKCGCGKANSPIQRWCYVCSVKEKYACCVCVSCGETWKLRPRSFFSLDSCPSCRTPHPREIAAAERRLRRCAFCLALTLGNLETCHNCQKPVGLLRQFLPLLPDAPWDCHVCGCRHHHRDSDGTLLLPTASPDDSICMDCGALRLDPVLFDTVTPWTCATCGAASLRGHSCPHCLALHPAVPPMEACAWRCITCNSLNDGWRNRCRRPGCHVRRSAASKVFPYSPWQCAQCGTFNRSTQVPQCERCGNMHLGCAVLPMGQGITAREKQLRRLSEVEALLLGAASREEEGVEELLQLFEKFTPDNWMQYVEDSVQLALQLV</sequence>